<reference evidence="1 2" key="1">
    <citation type="journal article" date="2015" name="Genome Announc.">
        <title>Draft Genome Sequences of Marine Isolates of Thalassomonas viridans and Thalassomonas actiniarum.</title>
        <authorList>
            <person name="Olonade I."/>
            <person name="van Zyl L.J."/>
            <person name="Trindade M."/>
        </authorList>
    </citation>
    <scope>NUCLEOTIDE SEQUENCE [LARGE SCALE GENOMIC DNA]</scope>
    <source>
        <strain evidence="1 2">A5K-106</strain>
    </source>
</reference>
<reference evidence="1 2" key="2">
    <citation type="journal article" date="2022" name="Mar. Drugs">
        <title>Bioassay-Guided Fractionation Leads to the Detection of Cholic Acid Generated by the Rare Thalassomonas sp.</title>
        <authorList>
            <person name="Pheiffer F."/>
            <person name="Schneider Y.K."/>
            <person name="Hansen E.H."/>
            <person name="Andersen J.H."/>
            <person name="Isaksson J."/>
            <person name="Busche T."/>
            <person name="R C."/>
            <person name="Kalinowski J."/>
            <person name="Zyl L.V."/>
            <person name="Trindade M."/>
        </authorList>
    </citation>
    <scope>NUCLEOTIDE SEQUENCE [LARGE SCALE GENOMIC DNA]</scope>
    <source>
        <strain evidence="1 2">A5K-106</strain>
    </source>
</reference>
<evidence type="ECO:0000313" key="1">
    <source>
        <dbReference type="EMBL" id="WDD98674.1"/>
    </source>
</evidence>
<dbReference type="KEGG" id="tact:SG35_026090"/>
<sequence>MEQPASVKYVLYTHYNYGEGDDFKTYRYASYLDYLKKSKFLKSLKQLTGPKAAELKKIKSFNDFEQVHNLKPLKDINSVKGFEDLAGLDDFKDFLAWAACRDFDFSFNFGQLRGVRYFKRHVKGLYSLLTSPAYEGNLIIFYAAGFSDCLNGIARGKSREDLLEQTYIRFSMELGKSLAEQVRTYPRLSARVRIITPIDLLDIFGRMNLATAENLHWWFIGKNKDIHYDTPKIVEAFLRLRMLGSGVPVFRLDYDVIFRGQENEQLSNLGLFKTIISCLRAYRLRMDEPGIATFLLSASYDTQALRPPENSKSFDAWRGAFATRVFPALPVVKGEIAIAKKSAGNEGQGSFAWERYAKKVFDPALARKFYGLNETGLALKGVSGIGKIGGNPAASIISGAMLCLSDGAILDLPPFSNFTLYVMWIDDHLKYSLHRELRHLSTFRSAVEPMLSDAKLDLVMVKKARAPIKDLPKYVFGTYLPTLLWGTVLDAWINSDPVVKYRRRDLTQAKQAIWDNLKREDCSKGVLAAALQSALEKGAFTKSDRNNLRDLLVEVGLKRITEVRRQWGKLTAGTGKSDGPGSKETFASIWAKGIVKDYFPSLAEKYQGIAHIGEEPLAVESMLTEIADLNQYQLHNDFSILVDDALEYIEWTLNWPKIVQVVRSVKQGKVKTDLSWVPDKPV</sequence>
<protein>
    <submittedName>
        <fullName evidence="1">Uncharacterized protein</fullName>
    </submittedName>
</protein>
<proteinExistence type="predicted"/>
<dbReference type="EMBL" id="CP059735">
    <property type="protein sequence ID" value="WDD98674.1"/>
    <property type="molecule type" value="Genomic_DNA"/>
</dbReference>
<keyword evidence="2" id="KW-1185">Reference proteome</keyword>
<gene>
    <name evidence="1" type="ORF">SG35_026090</name>
</gene>
<dbReference type="RefSeq" id="WP_044833261.1">
    <property type="nucleotide sequence ID" value="NZ_CP059735.1"/>
</dbReference>
<accession>A0AAE9YP55</accession>
<organism evidence="1 2">
    <name type="scientific">Thalassomonas actiniarum</name>
    <dbReference type="NCBI Taxonomy" id="485447"/>
    <lineage>
        <taxon>Bacteria</taxon>
        <taxon>Pseudomonadati</taxon>
        <taxon>Pseudomonadota</taxon>
        <taxon>Gammaproteobacteria</taxon>
        <taxon>Alteromonadales</taxon>
        <taxon>Colwelliaceae</taxon>
        <taxon>Thalassomonas</taxon>
    </lineage>
</organism>
<name>A0AAE9YP55_9GAMM</name>
<dbReference type="Proteomes" id="UP000032568">
    <property type="component" value="Chromosome"/>
</dbReference>
<evidence type="ECO:0000313" key="2">
    <source>
        <dbReference type="Proteomes" id="UP000032568"/>
    </source>
</evidence>
<dbReference type="AlphaFoldDB" id="A0AAE9YP55"/>